<organism evidence="5 6">
    <name type="scientific">Filimonas zeae</name>
    <dbReference type="NCBI Taxonomy" id="1737353"/>
    <lineage>
        <taxon>Bacteria</taxon>
        <taxon>Pseudomonadati</taxon>
        <taxon>Bacteroidota</taxon>
        <taxon>Chitinophagia</taxon>
        <taxon>Chitinophagales</taxon>
        <taxon>Chitinophagaceae</taxon>
        <taxon>Filimonas</taxon>
    </lineage>
</organism>
<evidence type="ECO:0000256" key="1">
    <source>
        <dbReference type="ARBA" id="ARBA00023015"/>
    </source>
</evidence>
<feature type="domain" description="HTH hxlR-type" evidence="4">
    <location>
        <begin position="29"/>
        <end position="119"/>
    </location>
</feature>
<keyword evidence="3" id="KW-0804">Transcription</keyword>
<name>A0A917MSH4_9BACT</name>
<dbReference type="PANTHER" id="PTHR33204">
    <property type="entry name" value="TRANSCRIPTIONAL REGULATOR, MARR FAMILY"/>
    <property type="match status" value="1"/>
</dbReference>
<dbReference type="EMBL" id="BMIB01000001">
    <property type="protein sequence ID" value="GGH61547.1"/>
    <property type="molecule type" value="Genomic_DNA"/>
</dbReference>
<dbReference type="GO" id="GO:0003677">
    <property type="term" value="F:DNA binding"/>
    <property type="evidence" value="ECO:0007669"/>
    <property type="project" value="UniProtKB-KW"/>
</dbReference>
<dbReference type="SUPFAM" id="SSF46785">
    <property type="entry name" value="Winged helix' DNA-binding domain"/>
    <property type="match status" value="1"/>
</dbReference>
<evidence type="ECO:0000256" key="2">
    <source>
        <dbReference type="ARBA" id="ARBA00023125"/>
    </source>
</evidence>
<reference evidence="5" key="2">
    <citation type="submission" date="2020-09" db="EMBL/GenBank/DDBJ databases">
        <authorList>
            <person name="Sun Q."/>
            <person name="Zhou Y."/>
        </authorList>
    </citation>
    <scope>NUCLEOTIDE SEQUENCE</scope>
    <source>
        <strain evidence="5">CGMCC 1.15290</strain>
    </source>
</reference>
<dbReference type="Pfam" id="PF01638">
    <property type="entry name" value="HxlR"/>
    <property type="match status" value="1"/>
</dbReference>
<dbReference type="PROSITE" id="PS51118">
    <property type="entry name" value="HTH_HXLR"/>
    <property type="match status" value="1"/>
</dbReference>
<dbReference type="InterPro" id="IPR036390">
    <property type="entry name" value="WH_DNA-bd_sf"/>
</dbReference>
<sequence>MYLRNGLDNYSFEPQKFMATPGTGEEEACPAQRLLKLLSGKWKAEIFRLSTDGPLRFNSLLRQIPDSNKQSLSVALREMEAEGLLQKETLQQKPLHIEYQLTEKGRQFIPVFQQLEKLV</sequence>
<evidence type="ECO:0000256" key="3">
    <source>
        <dbReference type="ARBA" id="ARBA00023163"/>
    </source>
</evidence>
<accession>A0A917MSH4</accession>
<proteinExistence type="predicted"/>
<keyword evidence="1" id="KW-0805">Transcription regulation</keyword>
<dbReference type="AlphaFoldDB" id="A0A917MSH4"/>
<evidence type="ECO:0000313" key="6">
    <source>
        <dbReference type="Proteomes" id="UP000627292"/>
    </source>
</evidence>
<dbReference type="Proteomes" id="UP000627292">
    <property type="component" value="Unassembled WGS sequence"/>
</dbReference>
<gene>
    <name evidence="5" type="ORF">GCM10011379_10640</name>
</gene>
<keyword evidence="2" id="KW-0238">DNA-binding</keyword>
<comment type="caution">
    <text evidence="5">The sequence shown here is derived from an EMBL/GenBank/DDBJ whole genome shotgun (WGS) entry which is preliminary data.</text>
</comment>
<keyword evidence="6" id="KW-1185">Reference proteome</keyword>
<reference evidence="5" key="1">
    <citation type="journal article" date="2014" name="Int. J. Syst. Evol. Microbiol.">
        <title>Complete genome sequence of Corynebacterium casei LMG S-19264T (=DSM 44701T), isolated from a smear-ripened cheese.</title>
        <authorList>
            <consortium name="US DOE Joint Genome Institute (JGI-PGF)"/>
            <person name="Walter F."/>
            <person name="Albersmeier A."/>
            <person name="Kalinowski J."/>
            <person name="Ruckert C."/>
        </authorList>
    </citation>
    <scope>NUCLEOTIDE SEQUENCE</scope>
    <source>
        <strain evidence="5">CGMCC 1.15290</strain>
    </source>
</reference>
<evidence type="ECO:0000259" key="4">
    <source>
        <dbReference type="PROSITE" id="PS51118"/>
    </source>
</evidence>
<protein>
    <recommendedName>
        <fullName evidence="4">HTH hxlR-type domain-containing protein</fullName>
    </recommendedName>
</protein>
<dbReference type="InterPro" id="IPR002577">
    <property type="entry name" value="HTH_HxlR"/>
</dbReference>
<evidence type="ECO:0000313" key="5">
    <source>
        <dbReference type="EMBL" id="GGH61547.1"/>
    </source>
</evidence>
<dbReference type="Gene3D" id="1.10.10.10">
    <property type="entry name" value="Winged helix-like DNA-binding domain superfamily/Winged helix DNA-binding domain"/>
    <property type="match status" value="1"/>
</dbReference>
<dbReference type="InterPro" id="IPR036388">
    <property type="entry name" value="WH-like_DNA-bd_sf"/>
</dbReference>